<dbReference type="Proteomes" id="UP000176800">
    <property type="component" value="Unassembled WGS sequence"/>
</dbReference>
<evidence type="ECO:0000313" key="2">
    <source>
        <dbReference type="Proteomes" id="UP000176800"/>
    </source>
</evidence>
<organism evidence="1 2">
    <name type="scientific">Candidatus Zambryskibacteria bacterium RIFCSPLOWO2_01_FULL_45_21</name>
    <dbReference type="NCBI Taxonomy" id="1802761"/>
    <lineage>
        <taxon>Bacteria</taxon>
        <taxon>Candidatus Zambryskiibacteriota</taxon>
    </lineage>
</organism>
<evidence type="ECO:0008006" key="3">
    <source>
        <dbReference type="Google" id="ProtNLM"/>
    </source>
</evidence>
<comment type="caution">
    <text evidence="1">The sequence shown here is derived from an EMBL/GenBank/DDBJ whole genome shotgun (WGS) entry which is preliminary data.</text>
</comment>
<dbReference type="EMBL" id="MHWE01000024">
    <property type="protein sequence ID" value="OHB02949.1"/>
    <property type="molecule type" value="Genomic_DNA"/>
</dbReference>
<name>A0A1G2U0M0_9BACT</name>
<dbReference type="Gene3D" id="3.90.79.10">
    <property type="entry name" value="Nucleoside Triphosphate Pyrophosphohydrolase"/>
    <property type="match status" value="1"/>
</dbReference>
<proteinExistence type="predicted"/>
<dbReference type="AlphaFoldDB" id="A0A1G2U0M0"/>
<reference evidence="1 2" key="1">
    <citation type="journal article" date="2016" name="Nat. Commun.">
        <title>Thousands of microbial genomes shed light on interconnected biogeochemical processes in an aquifer system.</title>
        <authorList>
            <person name="Anantharaman K."/>
            <person name="Brown C.T."/>
            <person name="Hug L.A."/>
            <person name="Sharon I."/>
            <person name="Castelle C.J."/>
            <person name="Probst A.J."/>
            <person name="Thomas B.C."/>
            <person name="Singh A."/>
            <person name="Wilkins M.J."/>
            <person name="Karaoz U."/>
            <person name="Brodie E.L."/>
            <person name="Williams K.H."/>
            <person name="Hubbard S.S."/>
            <person name="Banfield J.F."/>
        </authorList>
    </citation>
    <scope>NUCLEOTIDE SEQUENCE [LARGE SCALE GENOMIC DNA]</scope>
</reference>
<gene>
    <name evidence="1" type="ORF">A3B14_00705</name>
</gene>
<sequence>MILLPDNRIVVIEEPSKPPPTLPKFPIGQSTKEEENLLRMGYPEGEVLRIVGVREAEEETGISMRKAKYHGLVHRETRRLPQPHDWVLKEYHLPFIPAGPTKGQDGQRVSFLTAREILSNPRFHKDHLQAARKRLEEIAGLR</sequence>
<evidence type="ECO:0000313" key="1">
    <source>
        <dbReference type="EMBL" id="OHB02949.1"/>
    </source>
</evidence>
<dbReference type="SUPFAM" id="SSF55811">
    <property type="entry name" value="Nudix"/>
    <property type="match status" value="1"/>
</dbReference>
<dbReference type="InterPro" id="IPR015797">
    <property type="entry name" value="NUDIX_hydrolase-like_dom_sf"/>
</dbReference>
<accession>A0A1G2U0M0</accession>
<protein>
    <recommendedName>
        <fullName evidence="3">Nudix hydrolase domain-containing protein</fullName>
    </recommendedName>
</protein>